<comment type="caution">
    <text evidence="2">The sequence shown here is derived from an EMBL/GenBank/DDBJ whole genome shotgun (WGS) entry which is preliminary data.</text>
</comment>
<accession>A0A402A035</accession>
<dbReference type="Gene3D" id="3.40.50.300">
    <property type="entry name" value="P-loop containing nucleotide triphosphate hydrolases"/>
    <property type="match status" value="1"/>
</dbReference>
<evidence type="ECO:0000313" key="3">
    <source>
        <dbReference type="Proteomes" id="UP000287352"/>
    </source>
</evidence>
<dbReference type="EMBL" id="BIFR01000001">
    <property type="protein sequence ID" value="GCE12510.1"/>
    <property type="molecule type" value="Genomic_DNA"/>
</dbReference>
<dbReference type="Proteomes" id="UP000287352">
    <property type="component" value="Unassembled WGS sequence"/>
</dbReference>
<dbReference type="Pfam" id="PF05729">
    <property type="entry name" value="NACHT"/>
    <property type="match status" value="1"/>
</dbReference>
<dbReference type="InterPro" id="IPR027417">
    <property type="entry name" value="P-loop_NTPase"/>
</dbReference>
<keyword evidence="3" id="KW-1185">Reference proteome</keyword>
<dbReference type="InterPro" id="IPR007111">
    <property type="entry name" value="NACHT_NTPase"/>
</dbReference>
<proteinExistence type="predicted"/>
<dbReference type="PROSITE" id="PS50837">
    <property type="entry name" value="NACHT"/>
    <property type="match status" value="1"/>
</dbReference>
<evidence type="ECO:0000259" key="1">
    <source>
        <dbReference type="PROSITE" id="PS50837"/>
    </source>
</evidence>
<sequence length="176" mass="20245">MLILGEPGAGKTTLLLELASNCIEHALQDDTQPFPFVFLLSSWSEKYASFYEWLIQQLMMTYLVPSQLAHKLMLNDQIFPLLDGLDEVNTQSQAACIKAINAYRQKHGLMPMVVTCRSADYNALPNKLLLTSAVVVKPLSTQQIDEYVFQKGAKAWKQFKLPFKLIQYYNRWFQYL</sequence>
<reference evidence="3" key="1">
    <citation type="submission" date="2018-12" db="EMBL/GenBank/DDBJ databases">
        <title>Tengunoibacter tsumagoiensis gen. nov., sp. nov., Dictyobacter kobayashii sp. nov., D. alpinus sp. nov., and D. joshuensis sp. nov. and description of Dictyobacteraceae fam. nov. within the order Ktedonobacterales isolated from Tengu-no-mugimeshi.</title>
        <authorList>
            <person name="Wang C.M."/>
            <person name="Zheng Y."/>
            <person name="Sakai Y."/>
            <person name="Toyoda A."/>
            <person name="Minakuchi Y."/>
            <person name="Abe K."/>
            <person name="Yokota A."/>
            <person name="Yabe S."/>
        </authorList>
    </citation>
    <scope>NUCLEOTIDE SEQUENCE [LARGE SCALE GENOMIC DNA]</scope>
    <source>
        <strain evidence="3">Uno3</strain>
    </source>
</reference>
<feature type="domain" description="NACHT" evidence="1">
    <location>
        <begin position="1"/>
        <end position="91"/>
    </location>
</feature>
<organism evidence="2 3">
    <name type="scientific">Tengunoibacter tsumagoiensis</name>
    <dbReference type="NCBI Taxonomy" id="2014871"/>
    <lineage>
        <taxon>Bacteria</taxon>
        <taxon>Bacillati</taxon>
        <taxon>Chloroflexota</taxon>
        <taxon>Ktedonobacteria</taxon>
        <taxon>Ktedonobacterales</taxon>
        <taxon>Dictyobacteraceae</taxon>
        <taxon>Tengunoibacter</taxon>
    </lineage>
</organism>
<gene>
    <name evidence="2" type="ORF">KTT_23690</name>
</gene>
<dbReference type="AlphaFoldDB" id="A0A402A035"/>
<protein>
    <recommendedName>
        <fullName evidence="1">NACHT domain-containing protein</fullName>
    </recommendedName>
</protein>
<name>A0A402A035_9CHLR</name>
<dbReference type="SUPFAM" id="SSF52540">
    <property type="entry name" value="P-loop containing nucleoside triphosphate hydrolases"/>
    <property type="match status" value="1"/>
</dbReference>
<evidence type="ECO:0000313" key="2">
    <source>
        <dbReference type="EMBL" id="GCE12510.1"/>
    </source>
</evidence>